<dbReference type="PROSITE" id="PS51470">
    <property type="entry name" value="FG_GAP"/>
    <property type="match status" value="5"/>
</dbReference>
<dbReference type="Pfam" id="PF01839">
    <property type="entry name" value="FG-GAP"/>
    <property type="match status" value="7"/>
</dbReference>
<protein>
    <submittedName>
        <fullName evidence="5">Uncharacterized protein</fullName>
    </submittedName>
</protein>
<organism evidence="5">
    <name type="scientific">Symploca sp. SIO1C4</name>
    <dbReference type="NCBI Taxonomy" id="2607765"/>
    <lineage>
        <taxon>Bacteria</taxon>
        <taxon>Bacillati</taxon>
        <taxon>Cyanobacteriota</taxon>
        <taxon>Cyanophyceae</taxon>
        <taxon>Coleofasciculales</taxon>
        <taxon>Coleofasciculaceae</taxon>
        <taxon>Symploca</taxon>
    </lineage>
</organism>
<dbReference type="SUPFAM" id="SSF69318">
    <property type="entry name" value="Integrin alpha N-terminal domain"/>
    <property type="match status" value="1"/>
</dbReference>
<keyword evidence="2" id="KW-0677">Repeat</keyword>
<dbReference type="InterPro" id="IPR013519">
    <property type="entry name" value="Int_alpha_beta-p"/>
</dbReference>
<dbReference type="Gene3D" id="2.130.10.130">
    <property type="entry name" value="Integrin alpha, N-terminal"/>
    <property type="match status" value="4"/>
</dbReference>
<reference evidence="5" key="1">
    <citation type="submission" date="2019-11" db="EMBL/GenBank/DDBJ databases">
        <title>Genomic insights into an expanded diversity of filamentous marine cyanobacteria reveals the extraordinary biosynthetic potential of Moorea and Okeania.</title>
        <authorList>
            <person name="Ferreira Leao T."/>
            <person name="Wang M."/>
            <person name="Moss N."/>
            <person name="Da Silva R."/>
            <person name="Sanders J."/>
            <person name="Nurk S."/>
            <person name="Gurevich A."/>
            <person name="Humphrey G."/>
            <person name="Reher R."/>
            <person name="Zhu Q."/>
            <person name="Belda-Ferre P."/>
            <person name="Glukhov E."/>
            <person name="Rex R."/>
            <person name="Dorrestein P.C."/>
            <person name="Knight R."/>
            <person name="Pevzner P."/>
            <person name="Gerwick W.H."/>
            <person name="Gerwick L."/>
        </authorList>
    </citation>
    <scope>NUCLEOTIDE SEQUENCE</scope>
    <source>
        <strain evidence="5">SIO1C4</strain>
    </source>
</reference>
<dbReference type="PANTHER" id="PTHR23221:SF7">
    <property type="entry name" value="PHOSPHATIDYLINOSITOL-GLYCAN-SPECIFIC PHOSPHOLIPASE D"/>
    <property type="match status" value="1"/>
</dbReference>
<accession>A0A6B3NB51</accession>
<dbReference type="EMBL" id="JAAHFQ010000257">
    <property type="protein sequence ID" value="NER28753.1"/>
    <property type="molecule type" value="Genomic_DNA"/>
</dbReference>
<evidence type="ECO:0000256" key="1">
    <source>
        <dbReference type="ARBA" id="ARBA00022729"/>
    </source>
</evidence>
<dbReference type="InterPro" id="IPR028994">
    <property type="entry name" value="Integrin_alpha_N"/>
</dbReference>
<dbReference type="InterPro" id="IPR013517">
    <property type="entry name" value="FG-GAP"/>
</dbReference>
<name>A0A6B3NB51_9CYAN</name>
<sequence length="513" mass="50866">MLNNPFFNLSELNGNNGFVINGVDAGDNSGFSVSAAGDINNDGINDLIIGAPFAKPNGEVAVGASYVVFGGTGVGTGGTFELSELDGSNGFAINGTNANDFSGLSVSAAGDINNDGIDDLIIGTPGAGNNDQAFAGASYVVFGGTSVGAGGSLELSELDGSNGFIINGVNAYDFSGSSVSAVGDINGDEFDDLIIGAKGFDPNGQVFAGASYVVFGGNGIDTSGTFELSDLDGSNGFVIHGMDAYDYSGLSVKAAGDINNDGIDDLIIGAPGADPDDKSFAGESYVIFGSIEMDGIGSLELSELDGSNGFTITGIDAYDQIGFSIGAAGDINNDGIDDLIIGASIANSNGNFYAGESYVVFGSANVGITGNFDLSALDGNNGFVIQGIDTEDLLGSSVSAAGDINNDGIDDLIIGAEGADPDGNNIAGEVYLVFGGAGVGTGGSLELSAPDGSNSFIVFNGINAGDLLGSSVSAVGDVNSDGIDDLILGAPAADPHGKTVAGASYIFFGSTFL</sequence>
<keyword evidence="1" id="KW-0732">Signal</keyword>
<dbReference type="GO" id="GO:0016787">
    <property type="term" value="F:hydrolase activity"/>
    <property type="evidence" value="ECO:0007669"/>
    <property type="project" value="UniProtKB-KW"/>
</dbReference>
<gene>
    <name evidence="5" type="ORF">F6J89_14230</name>
</gene>
<evidence type="ECO:0000256" key="4">
    <source>
        <dbReference type="ARBA" id="ARBA00023180"/>
    </source>
</evidence>
<evidence type="ECO:0000256" key="2">
    <source>
        <dbReference type="ARBA" id="ARBA00022737"/>
    </source>
</evidence>
<dbReference type="SMART" id="SM00191">
    <property type="entry name" value="Int_alpha"/>
    <property type="match status" value="7"/>
</dbReference>
<proteinExistence type="predicted"/>
<evidence type="ECO:0000313" key="5">
    <source>
        <dbReference type="EMBL" id="NER28753.1"/>
    </source>
</evidence>
<evidence type="ECO:0000256" key="3">
    <source>
        <dbReference type="ARBA" id="ARBA00022801"/>
    </source>
</evidence>
<comment type="caution">
    <text evidence="5">The sequence shown here is derived from an EMBL/GenBank/DDBJ whole genome shotgun (WGS) entry which is preliminary data.</text>
</comment>
<dbReference type="PANTHER" id="PTHR23221">
    <property type="entry name" value="GLYCOSYLPHOSPHATIDYLINOSITOL PHOSPHOLIPASE D"/>
    <property type="match status" value="1"/>
</dbReference>
<keyword evidence="3" id="KW-0378">Hydrolase</keyword>
<dbReference type="AlphaFoldDB" id="A0A6B3NB51"/>
<keyword evidence="4" id="KW-0325">Glycoprotein</keyword>